<keyword evidence="1" id="KW-0812">Transmembrane</keyword>
<name>A0A0D8Y7Q1_DICVI</name>
<dbReference type="Proteomes" id="UP000053766">
    <property type="component" value="Unassembled WGS sequence"/>
</dbReference>
<organism evidence="2 3">
    <name type="scientific">Dictyocaulus viviparus</name>
    <name type="common">Bovine lungworm</name>
    <dbReference type="NCBI Taxonomy" id="29172"/>
    <lineage>
        <taxon>Eukaryota</taxon>
        <taxon>Metazoa</taxon>
        <taxon>Ecdysozoa</taxon>
        <taxon>Nematoda</taxon>
        <taxon>Chromadorea</taxon>
        <taxon>Rhabditida</taxon>
        <taxon>Rhabditina</taxon>
        <taxon>Rhabditomorpha</taxon>
        <taxon>Strongyloidea</taxon>
        <taxon>Metastrongylidae</taxon>
        <taxon>Dictyocaulus</taxon>
    </lineage>
</organism>
<gene>
    <name evidence="2" type="ORF">DICVIV_03223</name>
</gene>
<keyword evidence="3" id="KW-1185">Reference proteome</keyword>
<sequence length="89" mass="10493">MDIEVVTSTYIFTTNNLIIKTWVHYHIRFEVEANYFFFFWSIYYINALGLGAMWGTERALKLIKEAGFTDISVLPTPQFVINVLYVCRK</sequence>
<dbReference type="OrthoDB" id="506498at2759"/>
<dbReference type="AlphaFoldDB" id="A0A0D8Y7Q1"/>
<dbReference type="STRING" id="29172.A0A0D8Y7Q1"/>
<keyword evidence="1" id="KW-1133">Transmembrane helix</keyword>
<dbReference type="EMBL" id="KN716201">
    <property type="protein sequence ID" value="KJH50631.1"/>
    <property type="molecule type" value="Genomic_DNA"/>
</dbReference>
<reference evidence="2 3" key="1">
    <citation type="submission" date="2013-11" db="EMBL/GenBank/DDBJ databases">
        <title>Draft genome of the bovine lungworm Dictyocaulus viviparus.</title>
        <authorList>
            <person name="Mitreva M."/>
        </authorList>
    </citation>
    <scope>NUCLEOTIDE SEQUENCE [LARGE SCALE GENOMIC DNA]</scope>
    <source>
        <strain evidence="2 3">HannoverDv2000</strain>
    </source>
</reference>
<protein>
    <submittedName>
        <fullName evidence="2">Uncharacterized protein</fullName>
    </submittedName>
</protein>
<keyword evidence="1" id="KW-0472">Membrane</keyword>
<evidence type="ECO:0000256" key="1">
    <source>
        <dbReference type="SAM" id="Phobius"/>
    </source>
</evidence>
<feature type="transmembrane region" description="Helical" evidence="1">
    <location>
        <begin position="35"/>
        <end position="54"/>
    </location>
</feature>
<reference evidence="3" key="2">
    <citation type="journal article" date="2016" name="Sci. Rep.">
        <title>Dictyocaulus viviparus genome, variome and transcriptome elucidate lungworm biology and support future intervention.</title>
        <authorList>
            <person name="McNulty S.N."/>
            <person name="Strube C."/>
            <person name="Rosa B.A."/>
            <person name="Martin J.C."/>
            <person name="Tyagi R."/>
            <person name="Choi Y.J."/>
            <person name="Wang Q."/>
            <person name="Hallsworth Pepin K."/>
            <person name="Zhang X."/>
            <person name="Ozersky P."/>
            <person name="Wilson R.K."/>
            <person name="Sternberg P.W."/>
            <person name="Gasser R.B."/>
            <person name="Mitreva M."/>
        </authorList>
    </citation>
    <scope>NUCLEOTIDE SEQUENCE [LARGE SCALE GENOMIC DNA]</scope>
    <source>
        <strain evidence="3">HannoverDv2000</strain>
    </source>
</reference>
<proteinExistence type="predicted"/>
<evidence type="ECO:0000313" key="2">
    <source>
        <dbReference type="EMBL" id="KJH50631.1"/>
    </source>
</evidence>
<accession>A0A0D8Y7Q1</accession>
<evidence type="ECO:0000313" key="3">
    <source>
        <dbReference type="Proteomes" id="UP000053766"/>
    </source>
</evidence>